<dbReference type="GeneTree" id="ENSGT00730000111209"/>
<reference evidence="20" key="2">
    <citation type="submission" date="2025-08" db="UniProtKB">
        <authorList>
            <consortium name="Ensembl"/>
        </authorList>
    </citation>
    <scope>IDENTIFICATION</scope>
    <source>
        <strain evidence="20">broiler</strain>
    </source>
</reference>
<dbReference type="GO" id="GO:0051049">
    <property type="term" value="P:regulation of transport"/>
    <property type="evidence" value="ECO:0007669"/>
    <property type="project" value="Ensembl"/>
</dbReference>
<evidence type="ECO:0000256" key="12">
    <source>
        <dbReference type="ARBA" id="ARBA00023157"/>
    </source>
</evidence>
<dbReference type="FunFam" id="2.60.40.10:FF:000568">
    <property type="entry name" value="Leptin receptor"/>
    <property type="match status" value="1"/>
</dbReference>
<dbReference type="GO" id="GO:0046850">
    <property type="term" value="P:regulation of bone remodeling"/>
    <property type="evidence" value="ECO:0007669"/>
    <property type="project" value="Ensembl"/>
</dbReference>
<gene>
    <name evidence="20" type="primary">LEPR</name>
</gene>
<reference evidence="20" key="1">
    <citation type="submission" date="2020-11" db="EMBL/GenBank/DDBJ databases">
        <title>Gallus gallus (Chicken) genome, bGalGal1, GRCg7b, maternal haplotype autosomes + Z &amp; W.</title>
        <authorList>
            <person name="Warren W."/>
            <person name="Formenti G."/>
            <person name="Fedrigo O."/>
            <person name="Haase B."/>
            <person name="Mountcastle J."/>
            <person name="Balacco J."/>
            <person name="Tracey A."/>
            <person name="Schneider V."/>
            <person name="Okimoto R."/>
            <person name="Cheng H."/>
            <person name="Hawken R."/>
            <person name="Howe K."/>
            <person name="Jarvis E.D."/>
        </authorList>
    </citation>
    <scope>NUCLEOTIDE SEQUENCE [LARGE SCALE GENOMIC DNA]</scope>
    <source>
        <strain evidence="20">Broiler</strain>
    </source>
</reference>
<keyword evidence="6" id="KW-0597">Phosphoprotein</keyword>
<dbReference type="InterPro" id="IPR041182">
    <property type="entry name" value="LEP-R_IGD"/>
</dbReference>
<reference evidence="20" key="3">
    <citation type="submission" date="2025-09" db="UniProtKB">
        <authorList>
            <consortium name="Ensembl"/>
        </authorList>
    </citation>
    <scope>IDENTIFICATION</scope>
    <source>
        <strain evidence="20">broiler</strain>
    </source>
</reference>
<evidence type="ECO:0000256" key="8">
    <source>
        <dbReference type="ARBA" id="ARBA00022729"/>
    </source>
</evidence>
<dbReference type="InterPro" id="IPR003529">
    <property type="entry name" value="Hematopoietin_rcpt_Gp130_CS"/>
</dbReference>
<dbReference type="GO" id="GO:0010507">
    <property type="term" value="P:negative regulation of autophagy"/>
    <property type="evidence" value="ECO:0007669"/>
    <property type="project" value="Ensembl"/>
</dbReference>
<dbReference type="GO" id="GO:0016323">
    <property type="term" value="C:basolateral plasma membrane"/>
    <property type="evidence" value="ECO:0007669"/>
    <property type="project" value="UniProtKB-SubCell"/>
</dbReference>
<dbReference type="OrthoDB" id="8964127at2759"/>
<evidence type="ECO:0000256" key="6">
    <source>
        <dbReference type="ARBA" id="ARBA00022553"/>
    </source>
</evidence>
<dbReference type="Gene3D" id="2.60.40.10">
    <property type="entry name" value="Immunoglobulins"/>
    <property type="match status" value="7"/>
</dbReference>
<dbReference type="GO" id="GO:0038021">
    <property type="term" value="F:leptin receptor activity"/>
    <property type="evidence" value="ECO:0007669"/>
    <property type="project" value="Ensembl"/>
</dbReference>
<feature type="domain" description="Fibronectin type-III" evidence="19">
    <location>
        <begin position="229"/>
        <end position="321"/>
    </location>
</feature>
<keyword evidence="7" id="KW-0812">Transmembrane</keyword>
<dbReference type="InterPro" id="IPR036116">
    <property type="entry name" value="FN3_sf"/>
</dbReference>
<keyword evidence="5" id="KW-1003">Cell membrane</keyword>
<feature type="compositionally biased region" description="Polar residues" evidence="17">
    <location>
        <begin position="945"/>
        <end position="972"/>
    </location>
</feature>
<dbReference type="OMA" id="FPPHCLF"/>
<dbReference type="GO" id="GO:0017046">
    <property type="term" value="F:peptide hormone binding"/>
    <property type="evidence" value="ECO:0007669"/>
    <property type="project" value="Ensembl"/>
</dbReference>
<dbReference type="GO" id="GO:0097696">
    <property type="term" value="P:cell surface receptor signaling pathway via STAT"/>
    <property type="evidence" value="ECO:0007669"/>
    <property type="project" value="Ensembl"/>
</dbReference>
<evidence type="ECO:0000256" key="17">
    <source>
        <dbReference type="SAM" id="MobiDB-lite"/>
    </source>
</evidence>
<dbReference type="GO" id="GO:0030217">
    <property type="term" value="P:T cell differentiation"/>
    <property type="evidence" value="ECO:0007669"/>
    <property type="project" value="Ensembl"/>
</dbReference>
<feature type="region of interest" description="Disordered" evidence="17">
    <location>
        <begin position="935"/>
        <end position="972"/>
    </location>
</feature>
<dbReference type="GO" id="GO:0043235">
    <property type="term" value="C:receptor complex"/>
    <property type="evidence" value="ECO:0007669"/>
    <property type="project" value="Ensembl"/>
</dbReference>
<evidence type="ECO:0000256" key="13">
    <source>
        <dbReference type="ARBA" id="ARBA00023170"/>
    </source>
</evidence>
<dbReference type="GO" id="GO:0009897">
    <property type="term" value="C:external side of plasma membrane"/>
    <property type="evidence" value="ECO:0000318"/>
    <property type="project" value="GO_Central"/>
</dbReference>
<dbReference type="SMART" id="SM00060">
    <property type="entry name" value="FN3"/>
    <property type="match status" value="4"/>
</dbReference>
<dbReference type="InterPro" id="IPR003961">
    <property type="entry name" value="FN3_dom"/>
</dbReference>
<dbReference type="RefSeq" id="NP_989654.2">
    <property type="nucleotide sequence ID" value="NM_204323.2"/>
</dbReference>
<dbReference type="FunFam" id="2.60.40.10:FF:000515">
    <property type="entry name" value="Leptin receptor"/>
    <property type="match status" value="1"/>
</dbReference>
<feature type="chain" id="PRO_5036495265" description="Leptin receptor" evidence="18">
    <location>
        <begin position="22"/>
        <end position="1148"/>
    </location>
</feature>
<dbReference type="GO" id="GO:0045721">
    <property type="term" value="P:negative regulation of gluconeogenesis"/>
    <property type="evidence" value="ECO:0007669"/>
    <property type="project" value="Ensembl"/>
</dbReference>
<dbReference type="PROSITE" id="PS01353">
    <property type="entry name" value="HEMATOPO_REC_L_F2"/>
    <property type="match status" value="1"/>
</dbReference>
<evidence type="ECO:0000256" key="10">
    <source>
        <dbReference type="ARBA" id="ARBA00022989"/>
    </source>
</evidence>
<comment type="similarity">
    <text evidence="3">Belongs to the type I cytokine receptor family. Type 2 subfamily.</text>
</comment>
<dbReference type="PANTHER" id="PTHR23037">
    <property type="entry name" value="CYTOKINE RECEPTOR"/>
    <property type="match status" value="1"/>
</dbReference>
<dbReference type="FunFam" id="2.60.40.10:FF:000688">
    <property type="entry name" value="Leptin receptor"/>
    <property type="match status" value="1"/>
</dbReference>
<name>A0A8V0ZR35_CHICK</name>
<keyword evidence="14" id="KW-0325">Glycoprotein</keyword>
<dbReference type="GO" id="GO:0097009">
    <property type="term" value="P:energy homeostasis"/>
    <property type="evidence" value="ECO:0007669"/>
    <property type="project" value="Ensembl"/>
</dbReference>
<protein>
    <recommendedName>
        <fullName evidence="4">Leptin receptor</fullName>
    </recommendedName>
    <alternativeName>
        <fullName evidence="15">OB receptor</fullName>
    </alternativeName>
</protein>
<comment type="subcellular location">
    <subcellularLocation>
        <location evidence="1">Basolateral cell membrane</location>
    </subcellularLocation>
    <subcellularLocation>
        <location evidence="2">Cell membrane</location>
        <topology evidence="2">Single-pass type I membrane protein</topology>
    </subcellularLocation>
</comment>
<dbReference type="GO" id="GO:0019221">
    <property type="term" value="P:cytokine-mediated signaling pathway"/>
    <property type="evidence" value="ECO:0000318"/>
    <property type="project" value="GO_Central"/>
</dbReference>
<organism evidence="20 21">
    <name type="scientific">Gallus gallus</name>
    <name type="common">Chicken</name>
    <dbReference type="NCBI Taxonomy" id="9031"/>
    <lineage>
        <taxon>Eukaryota</taxon>
        <taxon>Metazoa</taxon>
        <taxon>Chordata</taxon>
        <taxon>Craniata</taxon>
        <taxon>Vertebrata</taxon>
        <taxon>Euteleostomi</taxon>
        <taxon>Archelosauria</taxon>
        <taxon>Archosauria</taxon>
        <taxon>Dinosauria</taxon>
        <taxon>Saurischia</taxon>
        <taxon>Theropoda</taxon>
        <taxon>Coelurosauria</taxon>
        <taxon>Aves</taxon>
        <taxon>Neognathae</taxon>
        <taxon>Galloanserae</taxon>
        <taxon>Galliformes</taxon>
        <taxon>Phasianidae</taxon>
        <taxon>Phasianinae</taxon>
        <taxon>Gallus</taxon>
    </lineage>
</organism>
<evidence type="ECO:0000313" key="21">
    <source>
        <dbReference type="Proteomes" id="UP000000539"/>
    </source>
</evidence>
<evidence type="ECO:0000256" key="1">
    <source>
        <dbReference type="ARBA" id="ARBA00004187"/>
    </source>
</evidence>
<keyword evidence="9" id="KW-0677">Repeat</keyword>
<feature type="signal peptide" evidence="18">
    <location>
        <begin position="1"/>
        <end position="21"/>
    </location>
</feature>
<evidence type="ECO:0000256" key="18">
    <source>
        <dbReference type="SAM" id="SignalP"/>
    </source>
</evidence>
<dbReference type="Proteomes" id="UP000000539">
    <property type="component" value="Chromosome 8"/>
</dbReference>
<evidence type="ECO:0000256" key="14">
    <source>
        <dbReference type="ARBA" id="ARBA00023180"/>
    </source>
</evidence>
<comment type="subunit">
    <text evidence="16">Present as a mixture of monomers and dimers. The phosphorylated receptor binds a number of SH2 domain-containing proteins such as JAK2, STAT3, PTPN11, and SOCS3. Interaction with SOCS3 inhibits JAK/STAT signaling and MAPK cascade.</text>
</comment>
<evidence type="ECO:0000256" key="2">
    <source>
        <dbReference type="ARBA" id="ARBA00004251"/>
    </source>
</evidence>
<keyword evidence="11" id="KW-0472">Membrane</keyword>
<dbReference type="GO" id="GO:0005977">
    <property type="term" value="P:glycogen metabolic process"/>
    <property type="evidence" value="ECO:0007669"/>
    <property type="project" value="Ensembl"/>
</dbReference>
<dbReference type="Pfam" id="PF06328">
    <property type="entry name" value="Lep_receptor_Ig"/>
    <property type="match status" value="1"/>
</dbReference>
<dbReference type="GO" id="GO:0060259">
    <property type="term" value="P:regulation of feeding behavior"/>
    <property type="evidence" value="ECO:0007669"/>
    <property type="project" value="Ensembl"/>
</dbReference>
<dbReference type="SUPFAM" id="SSF49265">
    <property type="entry name" value="Fibronectin type III"/>
    <property type="match status" value="5"/>
</dbReference>
<dbReference type="FunFam" id="2.60.40.10:FF:000613">
    <property type="entry name" value="Leptin receptor"/>
    <property type="match status" value="1"/>
</dbReference>
<evidence type="ECO:0000256" key="15">
    <source>
        <dbReference type="ARBA" id="ARBA00031601"/>
    </source>
</evidence>
<dbReference type="RefSeq" id="XP_040560410.1">
    <property type="nucleotide sequence ID" value="XM_040704476.2"/>
</dbReference>
<evidence type="ECO:0000313" key="20">
    <source>
        <dbReference type="Ensembl" id="ENSGALP00010035912.1"/>
    </source>
</evidence>
<dbReference type="GO" id="GO:0042593">
    <property type="term" value="P:glucose homeostasis"/>
    <property type="evidence" value="ECO:0007669"/>
    <property type="project" value="Ensembl"/>
</dbReference>
<evidence type="ECO:0000256" key="9">
    <source>
        <dbReference type="ARBA" id="ARBA00022737"/>
    </source>
</evidence>
<evidence type="ECO:0000256" key="7">
    <source>
        <dbReference type="ARBA" id="ARBA00022692"/>
    </source>
</evidence>
<dbReference type="GO" id="GO:0006909">
    <property type="term" value="P:phagocytosis"/>
    <property type="evidence" value="ECO:0007669"/>
    <property type="project" value="Ensembl"/>
</dbReference>
<dbReference type="GeneID" id="374223"/>
<dbReference type="SMR" id="A0A8V0ZR35"/>
<dbReference type="GO" id="GO:0098868">
    <property type="term" value="P:bone growth"/>
    <property type="evidence" value="ECO:0007669"/>
    <property type="project" value="Ensembl"/>
</dbReference>
<dbReference type="KEGG" id="gga:374223"/>
<dbReference type="GO" id="GO:0014009">
    <property type="term" value="P:glial cell proliferation"/>
    <property type="evidence" value="ECO:0007669"/>
    <property type="project" value="Ensembl"/>
</dbReference>
<keyword evidence="8 18" id="KW-0732">Signal</keyword>
<dbReference type="PROSITE" id="PS50853">
    <property type="entry name" value="FN3"/>
    <property type="match status" value="3"/>
</dbReference>
<dbReference type="CDD" id="cd00063">
    <property type="entry name" value="FN3"/>
    <property type="match status" value="2"/>
</dbReference>
<dbReference type="AlphaFoldDB" id="A0A8V0ZR35"/>
<proteinExistence type="inferred from homology"/>
<accession>A0A8V0ZR35</accession>
<dbReference type="InterPro" id="IPR013783">
    <property type="entry name" value="Ig-like_fold"/>
</dbReference>
<feature type="domain" description="Fibronectin type-III" evidence="19">
    <location>
        <begin position="731"/>
        <end position="824"/>
    </location>
</feature>
<dbReference type="Ensembl" id="ENSGALT00010058947.1">
    <property type="protein sequence ID" value="ENSGALP00010035912.1"/>
    <property type="gene ID" value="ENSGALG00010024165.1"/>
</dbReference>
<dbReference type="GO" id="GO:0004896">
    <property type="term" value="F:cytokine receptor activity"/>
    <property type="evidence" value="ECO:0000318"/>
    <property type="project" value="GO_Central"/>
</dbReference>
<dbReference type="GO" id="GO:0001525">
    <property type="term" value="P:angiogenesis"/>
    <property type="evidence" value="ECO:0007669"/>
    <property type="project" value="Ensembl"/>
</dbReference>
<evidence type="ECO:0000256" key="5">
    <source>
        <dbReference type="ARBA" id="ARBA00022475"/>
    </source>
</evidence>
<feature type="domain" description="Fibronectin type-III" evidence="19">
    <location>
        <begin position="531"/>
        <end position="626"/>
    </location>
</feature>
<evidence type="ECO:0000256" key="4">
    <source>
        <dbReference type="ARBA" id="ARBA00019169"/>
    </source>
</evidence>
<sequence length="1148" mass="129278">MYHQIILTMSLLLGFLHVAAAHCMVHEIHPRSFTLPCLLLNETSSSPSAAGVVRSWSGWRREHGVAETNPSLLMDEESFLCCLWSNNNASCSLYSANMQARMLIPSEMSISASQERDSNWNIECWVEGKLDLLVCSLQFPKFHMRLDMKVHLLYAVSELSLGDTSTSSLKRTALAAQCNCSEYGKCECHVPSPRLNHTYVMWLKTVIGVTPLWSPLMSVKPIDIVKPEPPLNVRLEMTERGQVKICWSEPVPMPYPLRCEVNISGNSDQNGWQVVQVALNTSLDIDNMLLDSSSFAQVRCKSHCGPGFWSEWSTLYNLNVGAEVLYFPTKILTSVGSNVSFHCIYKNKTQSVASKKIVWWLNLAEEIPESQYTLVNDRVSKVTLFNLKATKPRGSFFYNALYCCHQNRECHHRYAELYVVDVNINIKCETDGYLTKMTCRWSANPNALLLGSSLQLRYHRSKIYCSNFPSTPPESEVKECHFQRNHSYECTFQPVFLLSGYTMWIELKHSLGTLESSPTCVVPADVVKPLPPSSIKAEITRNDGLLNVSWTNPVFTNDDLKFQIRYAVNREELTWELYEVLSVPTRSAVIEVQLCVEYIVQIRCRALDGLGYWSNWSRSAYAAVKDIQAPLHGPEFWRTVTEDPATGQKNVTLLWKPLMKNHSLCSVSRYVIKHQTSENTSWSEYVDNGTTCSFPWTESTHTITILAVNSIGASSVNFNLTLSQQMSTVNAVQSLIAYPVNSTCVILTWTLSPQIYVITSFIIEWRNLNKEEEMKWVQVPPNISKYYIYDHFILIEKYRFSLYPVFAAGVGKSRATDQFSKDGYASQTSSNLYMVLPIVISTSVLLLGALLVSHRRMKKLLWEDVPNPKNCSWAQGVDFQQPETFEHLFVKHPEAMSFEPLLLEPEIVLEDISVTKALEQEDTQDFLVLDSTFTKPEDSEHDSACPSSHFSGRSSLECSPSDPTSGETASQSNIKYATVISNSRSGGLYEQNKNPRCRFDGRFLAEDSLAAGARSGSSWELGNEAFLLLPDQPGSQPCKTLSLISSEGFSEPSDQDDAFTDGGSPERGLHYLGITSLVKRENDIFLTESSRLMCHFHTADLLRGVGFLQNTPPNLNAFIQSSIKAIVPYVPQFQMTAAKVQETTENSC</sequence>
<dbReference type="GO" id="GO:0006094">
    <property type="term" value="P:gluconeogenesis"/>
    <property type="evidence" value="ECO:0007669"/>
    <property type="project" value="Ensembl"/>
</dbReference>
<keyword evidence="13" id="KW-0675">Receptor</keyword>
<dbReference type="CTD" id="3953"/>
<dbReference type="FunFam" id="2.60.40.10:FF:000494">
    <property type="entry name" value="Leptin receptor"/>
    <property type="match status" value="1"/>
</dbReference>
<keyword evidence="12" id="KW-1015">Disulfide bond</keyword>
<evidence type="ECO:0000256" key="16">
    <source>
        <dbReference type="ARBA" id="ARBA00046724"/>
    </source>
</evidence>
<dbReference type="GO" id="GO:0120162">
    <property type="term" value="P:positive regulation of cold-induced thermogenesis"/>
    <property type="evidence" value="ECO:0007669"/>
    <property type="project" value="Ensembl"/>
</dbReference>
<dbReference type="GO" id="GO:0008203">
    <property type="term" value="P:cholesterol metabolic process"/>
    <property type="evidence" value="ECO:0007669"/>
    <property type="project" value="Ensembl"/>
</dbReference>
<dbReference type="InterPro" id="IPR010457">
    <property type="entry name" value="IgC2-like_lig-bd"/>
</dbReference>
<dbReference type="PANTHER" id="PTHR23037:SF44">
    <property type="entry name" value="LEPTIN RECEPTOR"/>
    <property type="match status" value="1"/>
</dbReference>
<keyword evidence="10" id="KW-1133">Transmembrane helix</keyword>
<evidence type="ECO:0000259" key="19">
    <source>
        <dbReference type="PROSITE" id="PS50853"/>
    </source>
</evidence>
<dbReference type="FunCoup" id="A0A8V0ZR35">
    <property type="interactions" value="232"/>
</dbReference>
<dbReference type="FunFam" id="2.60.40.10:FF:000501">
    <property type="entry name" value="Leptin receptor"/>
    <property type="match status" value="1"/>
</dbReference>
<evidence type="ECO:0000256" key="11">
    <source>
        <dbReference type="ARBA" id="ARBA00023136"/>
    </source>
</evidence>
<evidence type="ECO:0000256" key="3">
    <source>
        <dbReference type="ARBA" id="ARBA00008921"/>
    </source>
</evidence>
<keyword evidence="21" id="KW-1185">Reference proteome</keyword>
<dbReference type="Pfam" id="PF18589">
    <property type="entry name" value="ObR_Ig"/>
    <property type="match status" value="2"/>
</dbReference>